<accession>A0A7C3PN61</accession>
<proteinExistence type="predicted"/>
<dbReference type="InterPro" id="IPR011727">
    <property type="entry name" value="CHP02117"/>
</dbReference>
<gene>
    <name evidence="1" type="ORF">ENR64_09365</name>
</gene>
<dbReference type="AlphaFoldDB" id="A0A7C3PN61"/>
<organism evidence="1">
    <name type="scientific">Oscillatoriales cyanobacterium SpSt-418</name>
    <dbReference type="NCBI Taxonomy" id="2282169"/>
    <lineage>
        <taxon>Bacteria</taxon>
        <taxon>Bacillati</taxon>
        <taxon>Cyanobacteriota</taxon>
        <taxon>Cyanophyceae</taxon>
        <taxon>Oscillatoriophycideae</taxon>
        <taxon>Oscillatoriales</taxon>
    </lineage>
</organism>
<sequence>MKLKLLARYSALALAGCILLGVVTSLLPRRWQTQTQVPSDCSETIYVSGGISHVNLIVPVKSVAFDWRTSLNLQDLGANSQAFRYLQFGWGDRIWYVETPSWGETNLFSGLRALFWQNPAALFVMGHNQVPRYPNETLKCLRLSKADYQGLMQFIERSFQTNGQGKQRIPTDPGRIGAFYEATGRYSLLYTCNSWAASALHAGQVNTPIWGSLAPAVMRQLRNGCPPCEATAIAPVVLPMFAEQKSTQNWKPE</sequence>
<reference evidence="1" key="1">
    <citation type="journal article" date="2020" name="mSystems">
        <title>Genome- and Community-Level Interaction Insights into Carbon Utilization and Element Cycling Functions of Hydrothermarchaeota in Hydrothermal Sediment.</title>
        <authorList>
            <person name="Zhou Z."/>
            <person name="Liu Y."/>
            <person name="Xu W."/>
            <person name="Pan J."/>
            <person name="Luo Z.H."/>
            <person name="Li M."/>
        </authorList>
    </citation>
    <scope>NUCLEOTIDE SEQUENCE [LARGE SCALE GENOMIC DNA]</scope>
    <source>
        <strain evidence="1">SpSt-418</strain>
    </source>
</reference>
<evidence type="ECO:0000313" key="1">
    <source>
        <dbReference type="EMBL" id="HFM97957.1"/>
    </source>
</evidence>
<protein>
    <submittedName>
        <fullName evidence="1">DUF2459 domain-containing protein</fullName>
    </submittedName>
</protein>
<dbReference type="Pfam" id="PF09601">
    <property type="entry name" value="DUF2459"/>
    <property type="match status" value="1"/>
</dbReference>
<dbReference type="EMBL" id="DSRU01000130">
    <property type="protein sequence ID" value="HFM97957.1"/>
    <property type="molecule type" value="Genomic_DNA"/>
</dbReference>
<comment type="caution">
    <text evidence="1">The sequence shown here is derived from an EMBL/GenBank/DDBJ whole genome shotgun (WGS) entry which is preliminary data.</text>
</comment>
<name>A0A7C3PN61_9CYAN</name>